<dbReference type="Pfam" id="PF02237">
    <property type="entry name" value="BPL_C"/>
    <property type="match status" value="1"/>
</dbReference>
<organism evidence="7 8">
    <name type="scientific">Desulfobacter hydrogenophilus</name>
    <dbReference type="NCBI Taxonomy" id="2291"/>
    <lineage>
        <taxon>Bacteria</taxon>
        <taxon>Pseudomonadati</taxon>
        <taxon>Thermodesulfobacteriota</taxon>
        <taxon>Desulfobacteria</taxon>
        <taxon>Desulfobacterales</taxon>
        <taxon>Desulfobacteraceae</taxon>
        <taxon>Desulfobacter</taxon>
    </lineage>
</organism>
<evidence type="ECO:0000313" key="7">
    <source>
        <dbReference type="EMBL" id="RAM02877.1"/>
    </source>
</evidence>
<dbReference type="AlphaFoldDB" id="A0A328FIQ6"/>
<keyword evidence="2" id="KW-0092">Biotin</keyword>
<dbReference type="InterPro" id="IPR004408">
    <property type="entry name" value="Biotin_CoA_COase_ligase"/>
</dbReference>
<dbReference type="GO" id="GO:0004077">
    <property type="term" value="F:biotin--[biotin carboxyl-carrier protein] ligase activity"/>
    <property type="evidence" value="ECO:0007669"/>
    <property type="project" value="UniProtKB-EC"/>
</dbReference>
<keyword evidence="1 7" id="KW-0436">Ligase</keyword>
<evidence type="ECO:0000313" key="6">
    <source>
        <dbReference type="EMBL" id="QBH15625.1"/>
    </source>
</evidence>
<protein>
    <recommendedName>
        <fullName evidence="3">biotin--[biotin carboxyl-carrier protein] ligase</fullName>
        <ecNumber evidence="3">6.3.4.15</ecNumber>
    </recommendedName>
</protein>
<dbReference type="Proteomes" id="UP000293902">
    <property type="component" value="Chromosome"/>
</dbReference>
<comment type="catalytic activity">
    <reaction evidence="4">
        <text>biotin + L-lysyl-[protein] + ATP = N(6)-biotinyl-L-lysyl-[protein] + AMP + diphosphate + H(+)</text>
        <dbReference type="Rhea" id="RHEA:11756"/>
        <dbReference type="Rhea" id="RHEA-COMP:9752"/>
        <dbReference type="Rhea" id="RHEA-COMP:10505"/>
        <dbReference type="ChEBI" id="CHEBI:15378"/>
        <dbReference type="ChEBI" id="CHEBI:29969"/>
        <dbReference type="ChEBI" id="CHEBI:30616"/>
        <dbReference type="ChEBI" id="CHEBI:33019"/>
        <dbReference type="ChEBI" id="CHEBI:57586"/>
        <dbReference type="ChEBI" id="CHEBI:83144"/>
        <dbReference type="ChEBI" id="CHEBI:456215"/>
        <dbReference type="EC" id="6.3.4.15"/>
    </reaction>
</comment>
<dbReference type="EMBL" id="QLNI01000010">
    <property type="protein sequence ID" value="RAM02877.1"/>
    <property type="molecule type" value="Genomic_DNA"/>
</dbReference>
<reference evidence="7 8" key="1">
    <citation type="submission" date="2018-06" db="EMBL/GenBank/DDBJ databases">
        <title>Complete Genome Sequence of Desulfobacter hydrogenophilus (DSM3380).</title>
        <authorList>
            <person name="Marietou A."/>
            <person name="Schreiber L."/>
            <person name="Marshall I."/>
            <person name="Jorgensen B."/>
        </authorList>
    </citation>
    <scope>NUCLEOTIDE SEQUENCE [LARGE SCALE GENOMIC DNA]</scope>
    <source>
        <strain evidence="7 8">DSM 3380</strain>
    </source>
</reference>
<dbReference type="InterPro" id="IPR003142">
    <property type="entry name" value="BPL_C"/>
</dbReference>
<name>A0A328FIQ6_9BACT</name>
<dbReference type="Pfam" id="PF03099">
    <property type="entry name" value="BPL_LplA_LipB"/>
    <property type="match status" value="1"/>
</dbReference>
<evidence type="ECO:0000313" key="9">
    <source>
        <dbReference type="Proteomes" id="UP000293902"/>
    </source>
</evidence>
<dbReference type="NCBIfam" id="TIGR00121">
    <property type="entry name" value="birA_ligase"/>
    <property type="match status" value="1"/>
</dbReference>
<evidence type="ECO:0000313" key="8">
    <source>
        <dbReference type="Proteomes" id="UP000248798"/>
    </source>
</evidence>
<dbReference type="InterPro" id="IPR045864">
    <property type="entry name" value="aa-tRNA-synth_II/BPL/LPL"/>
</dbReference>
<sequence>MKDIETFGPWEHIHRQDFSPAVQGSVWYPSADATKSTPTILICDQYGSSMDPAWDLLSRQAIQTWDSVIVTEQTAGRGQFRRNWVSPVGNLYASWVWPEFSGSNSANAYQENLLPLVAAYIVARGLELLGIDVQIKWPNDLLYKNRKIGGILIEQRNKKIIVGIGINMASAPSLRTTGPETFMAATCLSKEGFDISPLKVWFHLVESGIHCFEMLIKQIQPSEFIHLLTDRLAWRGKHVHILKNGEGVCSAIIIGIAENGGLLIKKNAKTEVLHSGRILTVE</sequence>
<accession>A0A328FIQ6</accession>
<dbReference type="SUPFAM" id="SSF55681">
    <property type="entry name" value="Class II aaRS and biotin synthetases"/>
    <property type="match status" value="1"/>
</dbReference>
<dbReference type="GO" id="GO:0005737">
    <property type="term" value="C:cytoplasm"/>
    <property type="evidence" value="ECO:0007669"/>
    <property type="project" value="TreeGrafter"/>
</dbReference>
<evidence type="ECO:0000256" key="1">
    <source>
        <dbReference type="ARBA" id="ARBA00022598"/>
    </source>
</evidence>
<gene>
    <name evidence="7" type="ORF">DO021_06440</name>
    <name evidence="6" type="ORF">EYB58_15615</name>
</gene>
<dbReference type="EMBL" id="CP036313">
    <property type="protein sequence ID" value="QBH15625.1"/>
    <property type="molecule type" value="Genomic_DNA"/>
</dbReference>
<evidence type="ECO:0000256" key="4">
    <source>
        <dbReference type="ARBA" id="ARBA00047846"/>
    </source>
</evidence>
<feature type="domain" description="BPL/LPL catalytic" evidence="5">
    <location>
        <begin position="20"/>
        <end position="216"/>
    </location>
</feature>
<dbReference type="EC" id="6.3.4.15" evidence="3"/>
<dbReference type="PROSITE" id="PS51733">
    <property type="entry name" value="BPL_LPL_CATALYTIC"/>
    <property type="match status" value="1"/>
</dbReference>
<evidence type="ECO:0000256" key="2">
    <source>
        <dbReference type="ARBA" id="ARBA00023267"/>
    </source>
</evidence>
<evidence type="ECO:0000256" key="3">
    <source>
        <dbReference type="ARBA" id="ARBA00024227"/>
    </source>
</evidence>
<reference evidence="6 9" key="2">
    <citation type="submission" date="2019-02" db="EMBL/GenBank/DDBJ databases">
        <title>Complete genome sequence of Desulfobacter hydrogenophilus AcRS1.</title>
        <authorList>
            <person name="Marietou A."/>
            <person name="Lund M.B."/>
            <person name="Marshall I.P.G."/>
            <person name="Schreiber L."/>
            <person name="Jorgensen B."/>
        </authorList>
    </citation>
    <scope>NUCLEOTIDE SEQUENCE [LARGE SCALE GENOMIC DNA]</scope>
    <source>
        <strain evidence="6 9">AcRS1</strain>
    </source>
</reference>
<dbReference type="Gene3D" id="3.30.930.10">
    <property type="entry name" value="Bira Bifunctional Protein, Domain 2"/>
    <property type="match status" value="1"/>
</dbReference>
<dbReference type="CDD" id="cd16442">
    <property type="entry name" value="BPL"/>
    <property type="match status" value="1"/>
</dbReference>
<proteinExistence type="predicted"/>
<dbReference type="InterPro" id="IPR004143">
    <property type="entry name" value="BPL_LPL_catalytic"/>
</dbReference>
<dbReference type="PANTHER" id="PTHR12835">
    <property type="entry name" value="BIOTIN PROTEIN LIGASE"/>
    <property type="match status" value="1"/>
</dbReference>
<evidence type="ECO:0000259" key="5">
    <source>
        <dbReference type="PROSITE" id="PS51733"/>
    </source>
</evidence>
<dbReference type="Proteomes" id="UP000248798">
    <property type="component" value="Unassembled WGS sequence"/>
</dbReference>
<dbReference type="PANTHER" id="PTHR12835:SF5">
    <property type="entry name" value="BIOTIN--PROTEIN LIGASE"/>
    <property type="match status" value="1"/>
</dbReference>
<dbReference type="OrthoDB" id="9807064at2"/>
<keyword evidence="9" id="KW-1185">Reference proteome</keyword>